<dbReference type="PANTHER" id="PTHR20956:SF12">
    <property type="entry name" value="FLYWCH-TYPE DOMAIN-CONTAINING PROTEIN"/>
    <property type="match status" value="1"/>
</dbReference>
<comment type="caution">
    <text evidence="1">The sequence shown here is derived from an EMBL/GenBank/DDBJ whole genome shotgun (WGS) entry which is preliminary data.</text>
</comment>
<accession>A0A9D4IP37</accession>
<keyword evidence="2" id="KW-1185">Reference proteome</keyword>
<dbReference type="PANTHER" id="PTHR20956">
    <property type="entry name" value="HEH2P"/>
    <property type="match status" value="1"/>
</dbReference>
<sequence length="82" mass="9372">MFTASLNWHTNSADPGAYNKSKIRTKAKQVGRSDVFRPADEIVETVMKEMVTEDDVCLPLMENPTRAVNLHRQKMRPKEPLT</sequence>
<dbReference type="EMBL" id="JAIWYP010000008">
    <property type="protein sequence ID" value="KAH3781505.1"/>
    <property type="molecule type" value="Genomic_DNA"/>
</dbReference>
<proteinExistence type="predicted"/>
<organism evidence="1 2">
    <name type="scientific">Dreissena polymorpha</name>
    <name type="common">Zebra mussel</name>
    <name type="synonym">Mytilus polymorpha</name>
    <dbReference type="NCBI Taxonomy" id="45954"/>
    <lineage>
        <taxon>Eukaryota</taxon>
        <taxon>Metazoa</taxon>
        <taxon>Spiralia</taxon>
        <taxon>Lophotrochozoa</taxon>
        <taxon>Mollusca</taxon>
        <taxon>Bivalvia</taxon>
        <taxon>Autobranchia</taxon>
        <taxon>Heteroconchia</taxon>
        <taxon>Euheterodonta</taxon>
        <taxon>Imparidentia</taxon>
        <taxon>Neoheterodontei</taxon>
        <taxon>Myida</taxon>
        <taxon>Dreissenoidea</taxon>
        <taxon>Dreissenidae</taxon>
        <taxon>Dreissena</taxon>
    </lineage>
</organism>
<name>A0A9D4IP37_DREPO</name>
<reference evidence="1" key="2">
    <citation type="submission" date="2020-11" db="EMBL/GenBank/DDBJ databases">
        <authorList>
            <person name="McCartney M.A."/>
            <person name="Auch B."/>
            <person name="Kono T."/>
            <person name="Mallez S."/>
            <person name="Becker A."/>
            <person name="Gohl D.M."/>
            <person name="Silverstein K.A.T."/>
            <person name="Koren S."/>
            <person name="Bechman K.B."/>
            <person name="Herman A."/>
            <person name="Abrahante J.E."/>
            <person name="Garbe J."/>
        </authorList>
    </citation>
    <scope>NUCLEOTIDE SEQUENCE</scope>
    <source>
        <strain evidence="1">Duluth1</strain>
        <tissue evidence="1">Whole animal</tissue>
    </source>
</reference>
<dbReference type="AlphaFoldDB" id="A0A9D4IP37"/>
<evidence type="ECO:0000313" key="2">
    <source>
        <dbReference type="Proteomes" id="UP000828390"/>
    </source>
</evidence>
<dbReference type="Proteomes" id="UP000828390">
    <property type="component" value="Unassembled WGS sequence"/>
</dbReference>
<reference evidence="1" key="1">
    <citation type="journal article" date="2019" name="bioRxiv">
        <title>The Genome of the Zebra Mussel, Dreissena polymorpha: A Resource for Invasive Species Research.</title>
        <authorList>
            <person name="McCartney M.A."/>
            <person name="Auch B."/>
            <person name="Kono T."/>
            <person name="Mallez S."/>
            <person name="Zhang Y."/>
            <person name="Obille A."/>
            <person name="Becker A."/>
            <person name="Abrahante J.E."/>
            <person name="Garbe J."/>
            <person name="Badalamenti J.P."/>
            <person name="Herman A."/>
            <person name="Mangelson H."/>
            <person name="Liachko I."/>
            <person name="Sullivan S."/>
            <person name="Sone E.D."/>
            <person name="Koren S."/>
            <person name="Silverstein K.A.T."/>
            <person name="Beckman K.B."/>
            <person name="Gohl D.M."/>
        </authorList>
    </citation>
    <scope>NUCLEOTIDE SEQUENCE</scope>
    <source>
        <strain evidence="1">Duluth1</strain>
        <tissue evidence="1">Whole animal</tissue>
    </source>
</reference>
<evidence type="ECO:0000313" key="1">
    <source>
        <dbReference type="EMBL" id="KAH3781505.1"/>
    </source>
</evidence>
<protein>
    <submittedName>
        <fullName evidence="1">Uncharacterized protein</fullName>
    </submittedName>
</protein>
<gene>
    <name evidence="1" type="ORF">DPMN_159335</name>
</gene>